<sequence length="145" mass="16638">MEEYAIPFILAIIPATYLHEGAHWVVGKLANANPKVSFRLWVIPNGVFFRNIESVDEEVIRFSGIAPFVWLPFGIFSALLFLVESSPSLLFLSLTFLYTIAMASESDATAFREPELFRENVLNEDISREPLLIPTWMFPEWIPRM</sequence>
<evidence type="ECO:0000313" key="3">
    <source>
        <dbReference type="Proteomes" id="UP000010846"/>
    </source>
</evidence>
<dbReference type="OrthoDB" id="351324at2157"/>
<keyword evidence="1" id="KW-1133">Transmembrane helix</keyword>
<gene>
    <name evidence="2" type="ordered locus">Halru_2509</name>
</gene>
<evidence type="ECO:0000313" key="2">
    <source>
        <dbReference type="EMBL" id="AGB17091.1"/>
    </source>
</evidence>
<dbReference type="KEGG" id="hru:Halru_2509"/>
<name>L0IFT2_HALRX</name>
<keyword evidence="1" id="KW-0472">Membrane</keyword>
<dbReference type="AlphaFoldDB" id="L0IFT2"/>
<dbReference type="GeneID" id="14377017"/>
<feature type="transmembrane region" description="Helical" evidence="1">
    <location>
        <begin position="59"/>
        <end position="83"/>
    </location>
</feature>
<keyword evidence="3" id="KW-1185">Reference proteome</keyword>
<reference evidence="2" key="1">
    <citation type="submission" date="2011-09" db="EMBL/GenBank/DDBJ databases">
        <title>Complete sequence of Halovivax ruber XH-70.</title>
        <authorList>
            <consortium name="US DOE Joint Genome Institute"/>
            <person name="Lucas S."/>
            <person name="Han J."/>
            <person name="Lapidus A."/>
            <person name="Cheng J.-F."/>
            <person name="Goodwin L."/>
            <person name="Pitluck S."/>
            <person name="Peters L."/>
            <person name="Mikhailova N."/>
            <person name="Davenport K."/>
            <person name="Detter J.C."/>
            <person name="Han C."/>
            <person name="Tapia R."/>
            <person name="Land M."/>
            <person name="Hauser L."/>
            <person name="Kyrpides N."/>
            <person name="Ivanova N."/>
            <person name="Pagani I."/>
            <person name="Sproer C."/>
            <person name="Anderson I."/>
            <person name="Woyke T."/>
        </authorList>
    </citation>
    <scope>NUCLEOTIDE SEQUENCE</scope>
    <source>
        <strain evidence="2">XH-70</strain>
    </source>
</reference>
<dbReference type="RefSeq" id="WP_015301693.1">
    <property type="nucleotide sequence ID" value="NC_019964.1"/>
</dbReference>
<dbReference type="HOGENOM" id="CLU_1782472_0_0_2"/>
<protein>
    <recommendedName>
        <fullName evidence="4">Peptidase family M50</fullName>
    </recommendedName>
</protein>
<organism evidence="2 3">
    <name type="scientific">Halovivax ruber (strain DSM 18193 / JCM 13892 / XH-70)</name>
    <dbReference type="NCBI Taxonomy" id="797302"/>
    <lineage>
        <taxon>Archaea</taxon>
        <taxon>Methanobacteriati</taxon>
        <taxon>Methanobacteriota</taxon>
        <taxon>Stenosarchaea group</taxon>
        <taxon>Halobacteria</taxon>
        <taxon>Halobacteriales</taxon>
        <taxon>Natrialbaceae</taxon>
        <taxon>Halovivax</taxon>
    </lineage>
</organism>
<keyword evidence="1" id="KW-0812">Transmembrane</keyword>
<proteinExistence type="predicted"/>
<accession>L0IFT2</accession>
<dbReference type="EMBL" id="CP003050">
    <property type="protein sequence ID" value="AGB17091.1"/>
    <property type="molecule type" value="Genomic_DNA"/>
</dbReference>
<evidence type="ECO:0000256" key="1">
    <source>
        <dbReference type="SAM" id="Phobius"/>
    </source>
</evidence>
<dbReference type="Proteomes" id="UP000010846">
    <property type="component" value="Chromosome"/>
</dbReference>
<evidence type="ECO:0008006" key="4">
    <source>
        <dbReference type="Google" id="ProtNLM"/>
    </source>
</evidence>